<dbReference type="EMBL" id="WOCD01000005">
    <property type="protein sequence ID" value="MUH73558.1"/>
    <property type="molecule type" value="Genomic_DNA"/>
</dbReference>
<keyword evidence="3" id="KW-0460">Magnesium</keyword>
<evidence type="ECO:0000256" key="1">
    <source>
        <dbReference type="ARBA" id="ARBA00001946"/>
    </source>
</evidence>
<name>A0A6N8FB92_9GAMM</name>
<reference evidence="4 5" key="1">
    <citation type="submission" date="2019-11" db="EMBL/GenBank/DDBJ databases">
        <title>P. haliotis isolates from Z. marina roots.</title>
        <authorList>
            <person name="Cohen M."/>
            <person name="Jospin G."/>
            <person name="Eisen J.A."/>
            <person name="Coil D.A."/>
        </authorList>
    </citation>
    <scope>NUCLEOTIDE SEQUENCE [LARGE SCALE GENOMIC DNA]</scope>
    <source>
        <strain evidence="4 5">UCD-MCMsp1aY</strain>
    </source>
</reference>
<evidence type="ECO:0000313" key="5">
    <source>
        <dbReference type="Proteomes" id="UP000439994"/>
    </source>
</evidence>
<dbReference type="Proteomes" id="UP000439994">
    <property type="component" value="Unassembled WGS sequence"/>
</dbReference>
<dbReference type="GO" id="GO:0009231">
    <property type="term" value="P:riboflavin biosynthetic process"/>
    <property type="evidence" value="ECO:0007669"/>
    <property type="project" value="TreeGrafter"/>
</dbReference>
<dbReference type="Pfam" id="PF00702">
    <property type="entry name" value="Hydrolase"/>
    <property type="match status" value="1"/>
</dbReference>
<protein>
    <submittedName>
        <fullName evidence="4">HAD-IA family hydrolase</fullName>
    </submittedName>
</protein>
<dbReference type="Gene3D" id="1.20.120.1600">
    <property type="match status" value="1"/>
</dbReference>
<dbReference type="InterPro" id="IPR006439">
    <property type="entry name" value="HAD-SF_hydro_IA"/>
</dbReference>
<sequence length="250" mass="28742">MVLALKFYQHFQASIQAISFDLDDTLYSNDVVIHQAEQLQFEFLCGEVPTVIDAGIQPWLEAKWHAIKANPELKHDVTLWRKAAIQHGLSHLKLDKIKEKQLVEQAFEVFYNARSNFLIDSKTHQVLQRLKEKFPIVAVTNGNADIDRLGLSQYFVGYYRAGANGNRMKPFPDMLNMVSRHLDIPSESILHVGDNVGSDLKSAQNASCSSFWYNPAKKPCRLVLLCLMLNIQTWMIYYNCYNQNLFLYPV</sequence>
<gene>
    <name evidence="4" type="ORF">GNP35_14310</name>
</gene>
<dbReference type="GO" id="GO:0016787">
    <property type="term" value="F:hydrolase activity"/>
    <property type="evidence" value="ECO:0007669"/>
    <property type="project" value="UniProtKB-KW"/>
</dbReference>
<dbReference type="InterPro" id="IPR036412">
    <property type="entry name" value="HAD-like_sf"/>
</dbReference>
<comment type="caution">
    <text evidence="4">The sequence shown here is derived from an EMBL/GenBank/DDBJ whole genome shotgun (WGS) entry which is preliminary data.</text>
</comment>
<dbReference type="SFLD" id="SFLDG01129">
    <property type="entry name" value="C1.5:_HAD__Beta-PGM__Phosphata"/>
    <property type="match status" value="1"/>
</dbReference>
<dbReference type="SFLD" id="SFLDS00003">
    <property type="entry name" value="Haloacid_Dehalogenase"/>
    <property type="match status" value="1"/>
</dbReference>
<dbReference type="AlphaFoldDB" id="A0A6N8FB92"/>
<dbReference type="Gene3D" id="3.40.50.1000">
    <property type="entry name" value="HAD superfamily/HAD-like"/>
    <property type="match status" value="1"/>
</dbReference>
<keyword evidence="5" id="KW-1185">Reference proteome</keyword>
<evidence type="ECO:0000313" key="4">
    <source>
        <dbReference type="EMBL" id="MUH73558.1"/>
    </source>
</evidence>
<keyword evidence="2 4" id="KW-0378">Hydrolase</keyword>
<comment type="cofactor">
    <cofactor evidence="1">
        <name>Mg(2+)</name>
        <dbReference type="ChEBI" id="CHEBI:18420"/>
    </cofactor>
</comment>
<dbReference type="InterPro" id="IPR023214">
    <property type="entry name" value="HAD_sf"/>
</dbReference>
<organism evidence="4 5">
    <name type="scientific">Psychrosphaera haliotis</name>
    <dbReference type="NCBI Taxonomy" id="555083"/>
    <lineage>
        <taxon>Bacteria</taxon>
        <taxon>Pseudomonadati</taxon>
        <taxon>Pseudomonadota</taxon>
        <taxon>Gammaproteobacteria</taxon>
        <taxon>Alteromonadales</taxon>
        <taxon>Pseudoalteromonadaceae</taxon>
        <taxon>Psychrosphaera</taxon>
    </lineage>
</organism>
<dbReference type="PANTHER" id="PTHR46470">
    <property type="entry name" value="N-ACYLNEURAMINATE-9-PHOSPHATASE"/>
    <property type="match status" value="1"/>
</dbReference>
<evidence type="ECO:0000256" key="2">
    <source>
        <dbReference type="ARBA" id="ARBA00022801"/>
    </source>
</evidence>
<dbReference type="InterPro" id="IPR051400">
    <property type="entry name" value="HAD-like_hydrolase"/>
</dbReference>
<evidence type="ECO:0000256" key="3">
    <source>
        <dbReference type="ARBA" id="ARBA00022842"/>
    </source>
</evidence>
<dbReference type="NCBIfam" id="TIGR01549">
    <property type="entry name" value="HAD-SF-IA-v1"/>
    <property type="match status" value="1"/>
</dbReference>
<proteinExistence type="predicted"/>
<dbReference type="PANTHER" id="PTHR46470:SF4">
    <property type="entry name" value="5-AMINO-6-(5-PHOSPHO-D-RIBITYLAMINO)URACIL PHOSPHATASE YIGB"/>
    <property type="match status" value="1"/>
</dbReference>
<accession>A0A6N8FB92</accession>
<dbReference type="SUPFAM" id="SSF56784">
    <property type="entry name" value="HAD-like"/>
    <property type="match status" value="1"/>
</dbReference>